<dbReference type="AlphaFoldDB" id="A0AAN8PTW3"/>
<sequence length="428" mass="49015">MCNISAFLSELMKSKEDLQEKCDSDRQDFVSRLSSLNQQHKMLKGRNEEMEADYGRLQQELQKLKEDQEHLESQRSQEFQQLKQEKELEIASYKDQVANYQRQNEQLQNEISSLKAQLQNSQLQLQYDQTVITVLDEEVTRLKNQAALQGQVPQQANGVQQQVMQQQANAQQPVVQQQPAAIQQQPAVQSQLNPDGNQQVQQQPVGQQQNIQQSDNQDNPAQQNQANAVDAGQAKQGGAANEVDEQHQIQPPDDAEAAGQGKEPEFRALNNKLEEHHGQIFKPDFKQNEDILNQKVQMDNINNMNNIDLDHHDNRMEHEGPVNLQVQEPKLLGDKLEEQARQQMAPADALVANMAQFQHQGQMEIPNVGLDEKEESKQLVNRKGVRIDREEDGDQQYNDDNYDNKYDQDKDDANAGEDEEEEERGHFN</sequence>
<keyword evidence="1" id="KW-0175">Coiled coil</keyword>
<organism evidence="3 4">
    <name type="scientific">Patella caerulea</name>
    <name type="common">Rayed Mediterranean limpet</name>
    <dbReference type="NCBI Taxonomy" id="87958"/>
    <lineage>
        <taxon>Eukaryota</taxon>
        <taxon>Metazoa</taxon>
        <taxon>Spiralia</taxon>
        <taxon>Lophotrochozoa</taxon>
        <taxon>Mollusca</taxon>
        <taxon>Gastropoda</taxon>
        <taxon>Patellogastropoda</taxon>
        <taxon>Patelloidea</taxon>
        <taxon>Patellidae</taxon>
        <taxon>Patella</taxon>
    </lineage>
</organism>
<accession>A0AAN8PTW3</accession>
<reference evidence="3 4" key="1">
    <citation type="submission" date="2024-01" db="EMBL/GenBank/DDBJ databases">
        <title>The genome of the rayed Mediterranean limpet Patella caerulea (Linnaeus, 1758).</title>
        <authorList>
            <person name="Anh-Thu Weber A."/>
            <person name="Halstead-Nussloch G."/>
        </authorList>
    </citation>
    <scope>NUCLEOTIDE SEQUENCE [LARGE SCALE GENOMIC DNA]</scope>
    <source>
        <strain evidence="3">AATW-2023a</strain>
        <tissue evidence="3">Whole specimen</tissue>
    </source>
</reference>
<dbReference type="PANTHER" id="PTHR22909">
    <property type="entry name" value="GOLGI INTEGRAL MEMBRANE PROTEIN 4"/>
    <property type="match status" value="1"/>
</dbReference>
<feature type="compositionally biased region" description="Low complexity" evidence="2">
    <location>
        <begin position="185"/>
        <end position="234"/>
    </location>
</feature>
<feature type="region of interest" description="Disordered" evidence="2">
    <location>
        <begin position="185"/>
        <end position="261"/>
    </location>
</feature>
<proteinExistence type="predicted"/>
<evidence type="ECO:0000256" key="2">
    <source>
        <dbReference type="SAM" id="MobiDB-lite"/>
    </source>
</evidence>
<feature type="region of interest" description="Disordered" evidence="2">
    <location>
        <begin position="365"/>
        <end position="428"/>
    </location>
</feature>
<evidence type="ECO:0000256" key="1">
    <source>
        <dbReference type="SAM" id="Coils"/>
    </source>
</evidence>
<dbReference type="GO" id="GO:0000139">
    <property type="term" value="C:Golgi membrane"/>
    <property type="evidence" value="ECO:0007669"/>
    <property type="project" value="InterPro"/>
</dbReference>
<feature type="coiled-coil region" evidence="1">
    <location>
        <begin position="8"/>
        <end position="124"/>
    </location>
</feature>
<evidence type="ECO:0000313" key="4">
    <source>
        <dbReference type="Proteomes" id="UP001347796"/>
    </source>
</evidence>
<evidence type="ECO:0000313" key="3">
    <source>
        <dbReference type="EMBL" id="KAK6176430.1"/>
    </source>
</evidence>
<gene>
    <name evidence="3" type="ORF">SNE40_014717</name>
</gene>
<dbReference type="Gene3D" id="1.10.287.1490">
    <property type="match status" value="1"/>
</dbReference>
<dbReference type="EMBL" id="JAZGQO010000010">
    <property type="protein sequence ID" value="KAK6176430.1"/>
    <property type="molecule type" value="Genomic_DNA"/>
</dbReference>
<keyword evidence="4" id="KW-1185">Reference proteome</keyword>
<name>A0AAN8PTW3_PATCE</name>
<protein>
    <submittedName>
        <fullName evidence="3">Uncharacterized protein</fullName>
    </submittedName>
</protein>
<comment type="caution">
    <text evidence="3">The sequence shown here is derived from an EMBL/GenBank/DDBJ whole genome shotgun (WGS) entry which is preliminary data.</text>
</comment>
<dbReference type="PANTHER" id="PTHR22909:SF24">
    <property type="entry name" value="GOLGI INTEGRAL MEMBRANE PROTEIN 4-RELATED"/>
    <property type="match status" value="1"/>
</dbReference>
<dbReference type="InterPro" id="IPR042336">
    <property type="entry name" value="GOLIM4"/>
</dbReference>
<feature type="compositionally biased region" description="Basic and acidic residues" evidence="2">
    <location>
        <begin position="402"/>
        <end position="413"/>
    </location>
</feature>
<dbReference type="Proteomes" id="UP001347796">
    <property type="component" value="Unassembled WGS sequence"/>
</dbReference>